<evidence type="ECO:0000256" key="2">
    <source>
        <dbReference type="RuleBase" id="RU003616"/>
    </source>
</evidence>
<dbReference type="EMBL" id="PCWO01000022">
    <property type="protein sequence ID" value="PIR04976.1"/>
    <property type="molecule type" value="Genomic_DNA"/>
</dbReference>
<dbReference type="AlphaFoldDB" id="A0A2H0NA50"/>
<gene>
    <name evidence="5" type="ORF">COV57_01550</name>
</gene>
<dbReference type="Pfam" id="PF00011">
    <property type="entry name" value="HSP20"/>
    <property type="match status" value="1"/>
</dbReference>
<evidence type="ECO:0000313" key="5">
    <source>
        <dbReference type="EMBL" id="PIR04976.1"/>
    </source>
</evidence>
<protein>
    <submittedName>
        <fullName evidence="5">Uncharacterized protein</fullName>
    </submittedName>
</protein>
<dbReference type="CDD" id="cd06464">
    <property type="entry name" value="ACD_sHsps-like"/>
    <property type="match status" value="1"/>
</dbReference>
<dbReference type="SUPFAM" id="SSF49764">
    <property type="entry name" value="HSP20-like chaperones"/>
    <property type="match status" value="1"/>
</dbReference>
<dbReference type="InterPro" id="IPR008978">
    <property type="entry name" value="HSP20-like_chaperone"/>
</dbReference>
<dbReference type="InterPro" id="IPR031107">
    <property type="entry name" value="Small_HSP"/>
</dbReference>
<dbReference type="PROSITE" id="PS51203">
    <property type="entry name" value="CS"/>
    <property type="match status" value="1"/>
</dbReference>
<dbReference type="PANTHER" id="PTHR11527">
    <property type="entry name" value="HEAT-SHOCK PROTEIN 20 FAMILY MEMBER"/>
    <property type="match status" value="1"/>
</dbReference>
<proteinExistence type="inferred from homology"/>
<accession>A0A2H0NA50</accession>
<evidence type="ECO:0000256" key="1">
    <source>
        <dbReference type="PROSITE-ProRule" id="PRU00285"/>
    </source>
</evidence>
<evidence type="ECO:0000259" key="4">
    <source>
        <dbReference type="PROSITE" id="PS51203"/>
    </source>
</evidence>
<sequence>MNEDSKNYFENLANGEPIDQAVNEEAIPVSSLAKSANVHIAKTKKVDSELDFFDNDFTSEAEGQLTIDVYQTEAEIIIQSTIAGVSQDDLEIDITGESVSIKGKRERKDEVKDDDFFYQECYWGRFSRSVILPQEINPDKAKALLENGVLTLRLPKLEREKRKKLRIKVN</sequence>
<dbReference type="PROSITE" id="PS01031">
    <property type="entry name" value="SHSP"/>
    <property type="match status" value="1"/>
</dbReference>
<feature type="domain" description="SHSP" evidence="3">
    <location>
        <begin position="58"/>
        <end position="170"/>
    </location>
</feature>
<comment type="caution">
    <text evidence="5">The sequence shown here is derived from an EMBL/GenBank/DDBJ whole genome shotgun (WGS) entry which is preliminary data.</text>
</comment>
<dbReference type="Gene3D" id="2.60.40.790">
    <property type="match status" value="1"/>
</dbReference>
<organism evidence="5 6">
    <name type="scientific">Candidatus Liptonbacteria bacterium CG11_big_fil_rev_8_21_14_0_20_35_14</name>
    <dbReference type="NCBI Taxonomy" id="1974634"/>
    <lineage>
        <taxon>Bacteria</taxon>
        <taxon>Candidatus Liptoniibacteriota</taxon>
    </lineage>
</organism>
<feature type="domain" description="CS" evidence="4">
    <location>
        <begin position="62"/>
        <end position="166"/>
    </location>
</feature>
<evidence type="ECO:0000259" key="3">
    <source>
        <dbReference type="PROSITE" id="PS01031"/>
    </source>
</evidence>
<comment type="similarity">
    <text evidence="1 2">Belongs to the small heat shock protein (HSP20) family.</text>
</comment>
<dbReference type="Proteomes" id="UP000229893">
    <property type="component" value="Unassembled WGS sequence"/>
</dbReference>
<name>A0A2H0NA50_9BACT</name>
<dbReference type="InterPro" id="IPR007052">
    <property type="entry name" value="CS_dom"/>
</dbReference>
<reference evidence="5 6" key="1">
    <citation type="submission" date="2017-09" db="EMBL/GenBank/DDBJ databases">
        <title>Depth-based differentiation of microbial function through sediment-hosted aquifers and enrichment of novel symbionts in the deep terrestrial subsurface.</title>
        <authorList>
            <person name="Probst A.J."/>
            <person name="Ladd B."/>
            <person name="Jarett J.K."/>
            <person name="Geller-Mcgrath D.E."/>
            <person name="Sieber C.M."/>
            <person name="Emerson J.B."/>
            <person name="Anantharaman K."/>
            <person name="Thomas B.C."/>
            <person name="Malmstrom R."/>
            <person name="Stieglmeier M."/>
            <person name="Klingl A."/>
            <person name="Woyke T."/>
            <person name="Ryan C.M."/>
            <person name="Banfield J.F."/>
        </authorList>
    </citation>
    <scope>NUCLEOTIDE SEQUENCE [LARGE SCALE GENOMIC DNA]</scope>
    <source>
        <strain evidence="5">CG11_big_fil_rev_8_21_14_0_20_35_14</strain>
    </source>
</reference>
<dbReference type="InterPro" id="IPR002068">
    <property type="entry name" value="A-crystallin/Hsp20_dom"/>
</dbReference>
<evidence type="ECO:0000313" key="6">
    <source>
        <dbReference type="Proteomes" id="UP000229893"/>
    </source>
</evidence>